<dbReference type="InterPro" id="IPR001460">
    <property type="entry name" value="PCN-bd_Tpept"/>
</dbReference>
<name>H6L7R6_SAPGL</name>
<dbReference type="GO" id="GO:0071555">
    <property type="term" value="P:cell wall organization"/>
    <property type="evidence" value="ECO:0007669"/>
    <property type="project" value="TreeGrafter"/>
</dbReference>
<dbReference type="SUPFAM" id="SSF56601">
    <property type="entry name" value="beta-lactamase/transpeptidase-like"/>
    <property type="match status" value="1"/>
</dbReference>
<evidence type="ECO:0000256" key="1">
    <source>
        <dbReference type="ARBA" id="ARBA00001526"/>
    </source>
</evidence>
<dbReference type="eggNOG" id="COG2602">
    <property type="taxonomic scope" value="Bacteria"/>
</dbReference>
<comment type="similarity">
    <text evidence="2 8">Belongs to the class-D beta-lactamase family.</text>
</comment>
<dbReference type="STRING" id="984262.SGRA_0359"/>
<evidence type="ECO:0000256" key="8">
    <source>
        <dbReference type="RuleBase" id="RU361140"/>
    </source>
</evidence>
<dbReference type="NCBIfam" id="NF012161">
    <property type="entry name" value="bla_class_D_main"/>
    <property type="match status" value="1"/>
</dbReference>
<dbReference type="RefSeq" id="WP_014373345.1">
    <property type="nucleotide sequence ID" value="NC_016940.1"/>
</dbReference>
<keyword evidence="4" id="KW-0732">Signal</keyword>
<feature type="active site" description="Acyl-ester intermediate" evidence="7">
    <location>
        <position position="77"/>
    </location>
</feature>
<dbReference type="OrthoDB" id="9762883at2"/>
<evidence type="ECO:0000256" key="2">
    <source>
        <dbReference type="ARBA" id="ARBA00007898"/>
    </source>
</evidence>
<dbReference type="EMBL" id="CP002831">
    <property type="protein sequence ID" value="AFC23098.1"/>
    <property type="molecule type" value="Genomic_DNA"/>
</dbReference>
<protein>
    <recommendedName>
        <fullName evidence="3 8">Beta-lactamase</fullName>
        <ecNumber evidence="3 8">3.5.2.6</ecNumber>
    </recommendedName>
</protein>
<keyword evidence="6 8" id="KW-0046">Antibiotic resistance</keyword>
<dbReference type="InterPro" id="IPR002137">
    <property type="entry name" value="Beta-lactam_class-D_AS"/>
</dbReference>
<dbReference type="KEGG" id="sgn:SGRA_0359"/>
<dbReference type="GO" id="GO:0046677">
    <property type="term" value="P:response to antibiotic"/>
    <property type="evidence" value="ECO:0007669"/>
    <property type="project" value="UniProtKB-UniRule"/>
</dbReference>
<dbReference type="Gene3D" id="3.40.710.10">
    <property type="entry name" value="DD-peptidase/beta-lactamase superfamily"/>
    <property type="match status" value="1"/>
</dbReference>
<dbReference type="PROSITE" id="PS00337">
    <property type="entry name" value="BETA_LACTAMASE_D"/>
    <property type="match status" value="1"/>
</dbReference>
<dbReference type="EC" id="3.5.2.6" evidence="3 8"/>
<evidence type="ECO:0000313" key="10">
    <source>
        <dbReference type="EMBL" id="AFC23098.1"/>
    </source>
</evidence>
<organism evidence="10 11">
    <name type="scientific">Saprospira grandis (strain Lewin)</name>
    <dbReference type="NCBI Taxonomy" id="984262"/>
    <lineage>
        <taxon>Bacteria</taxon>
        <taxon>Pseudomonadati</taxon>
        <taxon>Bacteroidota</taxon>
        <taxon>Saprospiria</taxon>
        <taxon>Saprospirales</taxon>
        <taxon>Saprospiraceae</taxon>
        <taxon>Saprospira</taxon>
    </lineage>
</organism>
<dbReference type="HOGENOM" id="CLU_035412_3_0_10"/>
<dbReference type="GO" id="GO:0005886">
    <property type="term" value="C:plasma membrane"/>
    <property type="evidence" value="ECO:0007669"/>
    <property type="project" value="TreeGrafter"/>
</dbReference>
<dbReference type="InterPro" id="IPR012338">
    <property type="entry name" value="Beta-lactam/transpept-like"/>
</dbReference>
<keyword evidence="5 8" id="KW-0378">Hydrolase</keyword>
<dbReference type="PANTHER" id="PTHR30627">
    <property type="entry name" value="PEPTIDOGLYCAN D,D-TRANSPEPTIDASE"/>
    <property type="match status" value="1"/>
</dbReference>
<keyword evidence="11" id="KW-1185">Reference proteome</keyword>
<dbReference type="GO" id="GO:0008658">
    <property type="term" value="F:penicillin binding"/>
    <property type="evidence" value="ECO:0007669"/>
    <property type="project" value="InterPro"/>
</dbReference>
<evidence type="ECO:0000256" key="6">
    <source>
        <dbReference type="ARBA" id="ARBA00023251"/>
    </source>
</evidence>
<dbReference type="InterPro" id="IPR050515">
    <property type="entry name" value="Beta-lactam/transpept"/>
</dbReference>
<comment type="catalytic activity">
    <reaction evidence="1 8">
        <text>a beta-lactam + H2O = a substituted beta-amino acid</text>
        <dbReference type="Rhea" id="RHEA:20401"/>
        <dbReference type="ChEBI" id="CHEBI:15377"/>
        <dbReference type="ChEBI" id="CHEBI:35627"/>
        <dbReference type="ChEBI" id="CHEBI:140347"/>
        <dbReference type="EC" id="3.5.2.6"/>
    </reaction>
</comment>
<accession>H6L7R6</accession>
<dbReference type="AlphaFoldDB" id="H6L7R6"/>
<feature type="domain" description="Penicillin-binding protein transpeptidase" evidence="9">
    <location>
        <begin position="66"/>
        <end position="251"/>
    </location>
</feature>
<proteinExistence type="inferred from homology"/>
<dbReference type="Pfam" id="PF00905">
    <property type="entry name" value="Transpeptidase"/>
    <property type="match status" value="1"/>
</dbReference>
<dbReference type="Proteomes" id="UP000007519">
    <property type="component" value="Chromosome"/>
</dbReference>
<evidence type="ECO:0000256" key="3">
    <source>
        <dbReference type="ARBA" id="ARBA00012865"/>
    </source>
</evidence>
<dbReference type="PANTHER" id="PTHR30627:SF6">
    <property type="entry name" value="BETA-LACTAMASE YBXI-RELATED"/>
    <property type="match status" value="1"/>
</dbReference>
<gene>
    <name evidence="10" type="primary">ampC</name>
    <name evidence="10" type="ordered locus">SGRA_0359</name>
</gene>
<feature type="modified residue" description="N6-carboxylysine" evidence="7">
    <location>
        <position position="80"/>
    </location>
</feature>
<evidence type="ECO:0000259" key="9">
    <source>
        <dbReference type="Pfam" id="PF00905"/>
    </source>
</evidence>
<sequence>MYQYFSVAILILALSCTNSQPKKQIEIAGPKEEIKTEFHPILDSANVRGAILIYELQTNTYYSNEYHWAQSGRLPASTFKIPHSIIGLETALLKDDSTIFYWDQKPRTFASWEQDLSLKKAFHYSCVPCYQELARKIGAKRMKKHLAKLNFGEMQVDSSNIDLFWLEGNSKISQFDQIDFLKRFYQDQLPIRARTKEIMSRMMIITQEEDYILRGKTGWASRDGDHNGWFVGYLESKDKTYFFATNIVPKEGLELDKFTAARKEVTLKAIDLLL</sequence>
<reference evidence="10 11" key="1">
    <citation type="journal article" date="2012" name="Stand. Genomic Sci.">
        <title>Complete genome sequencing and analysis of Saprospira grandis str. Lewin, a predatory marine bacterium.</title>
        <authorList>
            <person name="Saw J.H."/>
            <person name="Yuryev A."/>
            <person name="Kanbe M."/>
            <person name="Hou S."/>
            <person name="Young A.G."/>
            <person name="Aizawa S."/>
            <person name="Alam M."/>
        </authorList>
    </citation>
    <scope>NUCLEOTIDE SEQUENCE [LARGE SCALE GENOMIC DNA]</scope>
    <source>
        <strain evidence="10 11">Lewin</strain>
    </source>
</reference>
<evidence type="ECO:0000313" key="11">
    <source>
        <dbReference type="Proteomes" id="UP000007519"/>
    </source>
</evidence>
<evidence type="ECO:0000256" key="7">
    <source>
        <dbReference type="PIRSR" id="PIRSR602137-50"/>
    </source>
</evidence>
<evidence type="ECO:0000256" key="5">
    <source>
        <dbReference type="ARBA" id="ARBA00022801"/>
    </source>
</evidence>
<dbReference type="GO" id="GO:0017001">
    <property type="term" value="P:antibiotic catabolic process"/>
    <property type="evidence" value="ECO:0007669"/>
    <property type="project" value="InterPro"/>
</dbReference>
<dbReference type="GO" id="GO:0008800">
    <property type="term" value="F:beta-lactamase activity"/>
    <property type="evidence" value="ECO:0007669"/>
    <property type="project" value="UniProtKB-UniRule"/>
</dbReference>
<evidence type="ECO:0000256" key="4">
    <source>
        <dbReference type="ARBA" id="ARBA00022729"/>
    </source>
</evidence>